<dbReference type="Proteomes" id="UP000649739">
    <property type="component" value="Unassembled WGS sequence"/>
</dbReference>
<evidence type="ECO:0000313" key="1">
    <source>
        <dbReference type="EMBL" id="GGJ83736.1"/>
    </source>
</evidence>
<dbReference type="GO" id="GO:0006790">
    <property type="term" value="P:sulfur compound metabolic process"/>
    <property type="evidence" value="ECO:0007669"/>
    <property type="project" value="TreeGrafter"/>
</dbReference>
<dbReference type="PANTHER" id="PTHR10704">
    <property type="entry name" value="CARBOHYDRATE SULFOTRANSFERASE"/>
    <property type="match status" value="1"/>
</dbReference>
<proteinExistence type="predicted"/>
<dbReference type="Pfam" id="PF13469">
    <property type="entry name" value="Sulfotransfer_3"/>
    <property type="match status" value="1"/>
</dbReference>
<organism evidence="1 2">
    <name type="scientific">Pilimelia anulata</name>
    <dbReference type="NCBI Taxonomy" id="53371"/>
    <lineage>
        <taxon>Bacteria</taxon>
        <taxon>Bacillati</taxon>
        <taxon>Actinomycetota</taxon>
        <taxon>Actinomycetes</taxon>
        <taxon>Micromonosporales</taxon>
        <taxon>Micromonosporaceae</taxon>
        <taxon>Pilimelia</taxon>
    </lineage>
</organism>
<dbReference type="GO" id="GO:0001517">
    <property type="term" value="F:N-acetylglucosamine 6-O-sulfotransferase activity"/>
    <property type="evidence" value="ECO:0007669"/>
    <property type="project" value="TreeGrafter"/>
</dbReference>
<dbReference type="Gene3D" id="3.40.50.300">
    <property type="entry name" value="P-loop containing nucleotide triphosphate hydrolases"/>
    <property type="match status" value="1"/>
</dbReference>
<dbReference type="InterPro" id="IPR027417">
    <property type="entry name" value="P-loop_NTPase"/>
</dbReference>
<comment type="caution">
    <text evidence="1">The sequence shown here is derived from an EMBL/GenBank/DDBJ whole genome shotgun (WGS) entry which is preliminary data.</text>
</comment>
<dbReference type="SUPFAM" id="SSF52540">
    <property type="entry name" value="P-loop containing nucleoside triphosphate hydrolases"/>
    <property type="match status" value="1"/>
</dbReference>
<gene>
    <name evidence="1" type="ORF">GCM10010123_11800</name>
</gene>
<dbReference type="AlphaFoldDB" id="A0A8J3B4C6"/>
<evidence type="ECO:0000313" key="2">
    <source>
        <dbReference type="Proteomes" id="UP000649739"/>
    </source>
</evidence>
<dbReference type="RefSeq" id="WP_189169016.1">
    <property type="nucleotide sequence ID" value="NZ_BMQB01000002.1"/>
</dbReference>
<dbReference type="GO" id="GO:0006044">
    <property type="term" value="P:N-acetylglucosamine metabolic process"/>
    <property type="evidence" value="ECO:0007669"/>
    <property type="project" value="TreeGrafter"/>
</dbReference>
<reference evidence="1" key="2">
    <citation type="submission" date="2020-09" db="EMBL/GenBank/DDBJ databases">
        <authorList>
            <person name="Sun Q."/>
            <person name="Ohkuma M."/>
        </authorList>
    </citation>
    <scope>NUCLEOTIDE SEQUENCE</scope>
    <source>
        <strain evidence="1">JCM 3090</strain>
    </source>
</reference>
<reference evidence="1" key="1">
    <citation type="journal article" date="2014" name="Int. J. Syst. Evol. Microbiol.">
        <title>Complete genome sequence of Corynebacterium casei LMG S-19264T (=DSM 44701T), isolated from a smear-ripened cheese.</title>
        <authorList>
            <consortium name="US DOE Joint Genome Institute (JGI-PGF)"/>
            <person name="Walter F."/>
            <person name="Albersmeier A."/>
            <person name="Kalinowski J."/>
            <person name="Ruckert C."/>
        </authorList>
    </citation>
    <scope>NUCLEOTIDE SEQUENCE</scope>
    <source>
        <strain evidence="1">JCM 3090</strain>
    </source>
</reference>
<dbReference type="InterPro" id="IPR051135">
    <property type="entry name" value="Gal/GlcNAc/GalNAc_ST"/>
</dbReference>
<accession>A0A8J3B4C6</accession>
<dbReference type="EMBL" id="BMQB01000002">
    <property type="protein sequence ID" value="GGJ83736.1"/>
    <property type="molecule type" value="Genomic_DNA"/>
</dbReference>
<protein>
    <submittedName>
        <fullName evidence="1">Sulfotransferase family protein</fullName>
    </submittedName>
</protein>
<name>A0A8J3B4C6_9ACTN</name>
<sequence length="311" mass="34414">MPKVLYVAAWGRSGTTLVDNILNAYPGVFSAGEVFYLWRRGLVQGRRCGCGVPLPECALWAAIRRAAFGAAEPDPREMVALQAEVARTRHTLRLCRGPDTAADRRYRGIISRLYRGIAEVTGAELIVDSSKSPAGAAVLAGLSDVEGYLVHAIRDPRAVAHSWMRPKRQVDRPKPAFMDRHGPWESTSHWLLYNALVERVAPRYGARALRLRYEDFLTRPRADAERMLRLAGVPAADGPFAGDGTVQLGPNHTVSGNPSRFRTGCITLRADEAWRREQPAAARAVASAVALPLLHRYGYRLREAFIPRQGR</sequence>
<dbReference type="PANTHER" id="PTHR10704:SF44">
    <property type="entry name" value="LD35051P-RELATED"/>
    <property type="match status" value="1"/>
</dbReference>
<keyword evidence="2" id="KW-1185">Reference proteome</keyword>